<keyword evidence="3" id="KW-0862">Zinc</keyword>
<evidence type="ECO:0000256" key="5">
    <source>
        <dbReference type="SAM" id="MobiDB-lite"/>
    </source>
</evidence>
<keyword evidence="8" id="KW-1185">Reference proteome</keyword>
<dbReference type="InterPro" id="IPR007527">
    <property type="entry name" value="Znf_SWIM"/>
</dbReference>
<feature type="domain" description="SWIM-type" evidence="6">
    <location>
        <begin position="768"/>
        <end position="805"/>
    </location>
</feature>
<evidence type="ECO:0000313" key="8">
    <source>
        <dbReference type="Proteomes" id="UP000324705"/>
    </source>
</evidence>
<evidence type="ECO:0000256" key="2">
    <source>
        <dbReference type="ARBA" id="ARBA00022771"/>
    </source>
</evidence>
<dbReference type="OMA" id="IVEGIMH"/>
<gene>
    <name evidence="7" type="ORF">TRITD_5Av1G216380</name>
</gene>
<evidence type="ECO:0000256" key="4">
    <source>
        <dbReference type="PROSITE-ProRule" id="PRU00325"/>
    </source>
</evidence>
<feature type="compositionally biased region" description="Basic residues" evidence="5">
    <location>
        <begin position="921"/>
        <end position="935"/>
    </location>
</feature>
<reference evidence="7 8" key="1">
    <citation type="submission" date="2017-09" db="EMBL/GenBank/DDBJ databases">
        <authorList>
            <consortium name="International Durum Wheat Genome Sequencing Consortium (IDWGSC)"/>
            <person name="Milanesi L."/>
        </authorList>
    </citation>
    <scope>NUCLEOTIDE SEQUENCE [LARGE SCALE GENOMIC DNA]</scope>
    <source>
        <strain evidence="8">cv. Svevo</strain>
    </source>
</reference>
<dbReference type="Pfam" id="PF10551">
    <property type="entry name" value="MULE"/>
    <property type="match status" value="1"/>
</dbReference>
<dbReference type="GO" id="GO:0008270">
    <property type="term" value="F:zinc ion binding"/>
    <property type="evidence" value="ECO:0007669"/>
    <property type="project" value="UniProtKB-KW"/>
</dbReference>
<dbReference type="PANTHER" id="PTHR31973">
    <property type="entry name" value="POLYPROTEIN, PUTATIVE-RELATED"/>
    <property type="match status" value="1"/>
</dbReference>
<sequence>MSESVNLTVYYSAGNVRYNELGVYLSEFKNGVMTLADPDRLDIRQLKYWLTTSFGLDPEVCSVSIHALWTKSCKNVKWELMPVDRSQHWLSLLRRCRDRRIHPYVLVQPVPKEENAVQLHRGYETGQGSEVATEIVLSGSQPQDVYASQPEKESEYVPHNVCGPDTGQSSQSIILAGSGFADGDEEGDEMQRVMEQEDEDGLVEELDSENSEDEVEVPIPSAWEQDISTGLTVNDGHETPWQYNLNQVQIGAMFDTKKKLKYAVIKWAMSTQRVFRTHISSPTNYTVKCVETSCPGKVHGHVPKYDIHWVVTIVVPHNCVRKNLLVKHPNLTSSLIAQLMYTEIVEKKDMEAKHIQTAVKVRWNYVIPYGKAWRAKQKAMEERFGTFFDSYDNVVRLLGILKERNPGTYVNVQHTRLLSIPDFKVLKRVFFSFGMCIEAFRHCPPVMFVDGTFLTGQYRGQILTAIGVDGNNQIIPLAMAFVEGENFLSWVWFFRQVKIAIVKDRPNVCVIHDRHAGILKAMKTLRNPTDDEPTPWRDLQSRWCMHHLGANSFSQFKNKRLMNLFKKLCKQSQQRKYEFIWSKLDEFTKKQVRARKKMEEDQVKLAALIAELEEPVGLCDLPAIDPPNTKRKKGRAIKNFSEWIEKEPPVNWSLLHDTHGARYGHMTTNLAEVYNFVLRGNRALPLIAIVEAVFHDTLRYFRERHELAKKHIEDNQNTPYCSRVMEYMAKKIEKAKKHTVRLIGNQERRYEVQLPTDGFGSGNEVKTHEVKIGTEFYPTCECTCNKPKLLHLPCSHVLAACGQIELDAISFVSPYFLKEAVLNTWTGEMTGFRVVGNFNKVNDGERVYIPHPDLRRTSRGRRKARRIRNDMDQSEAGGATRQCLLCAAYGHRMKYCPDLNKDGASASTSASTSTAATTRARGGRGRGIRGRRGGRGRNNSQAI</sequence>
<dbReference type="PROSITE" id="PS50966">
    <property type="entry name" value="ZF_SWIM"/>
    <property type="match status" value="1"/>
</dbReference>
<dbReference type="PANTHER" id="PTHR31973:SF195">
    <property type="entry name" value="MUDR FAMILY TRANSPOSASE"/>
    <property type="match status" value="1"/>
</dbReference>
<dbReference type="AlphaFoldDB" id="A0A9R0TZN5"/>
<evidence type="ECO:0000256" key="1">
    <source>
        <dbReference type="ARBA" id="ARBA00022723"/>
    </source>
</evidence>
<name>A0A9R0TZN5_TRITD</name>
<dbReference type="InterPro" id="IPR006564">
    <property type="entry name" value="Znf_PMZ"/>
</dbReference>
<dbReference type="Proteomes" id="UP000324705">
    <property type="component" value="Chromosome 5A"/>
</dbReference>
<proteinExistence type="predicted"/>
<evidence type="ECO:0000313" key="7">
    <source>
        <dbReference type="EMBL" id="VAI23072.1"/>
    </source>
</evidence>
<evidence type="ECO:0000256" key="3">
    <source>
        <dbReference type="ARBA" id="ARBA00022833"/>
    </source>
</evidence>
<evidence type="ECO:0000259" key="6">
    <source>
        <dbReference type="PROSITE" id="PS50966"/>
    </source>
</evidence>
<keyword evidence="1" id="KW-0479">Metal-binding</keyword>
<dbReference type="InterPro" id="IPR018289">
    <property type="entry name" value="MULE_transposase_dom"/>
</dbReference>
<feature type="region of interest" description="Disordered" evidence="5">
    <location>
        <begin position="902"/>
        <end position="943"/>
    </location>
</feature>
<organism evidence="7 8">
    <name type="scientific">Triticum turgidum subsp. durum</name>
    <name type="common">Durum wheat</name>
    <name type="synonym">Triticum durum</name>
    <dbReference type="NCBI Taxonomy" id="4567"/>
    <lineage>
        <taxon>Eukaryota</taxon>
        <taxon>Viridiplantae</taxon>
        <taxon>Streptophyta</taxon>
        <taxon>Embryophyta</taxon>
        <taxon>Tracheophyta</taxon>
        <taxon>Spermatophyta</taxon>
        <taxon>Magnoliopsida</taxon>
        <taxon>Liliopsida</taxon>
        <taxon>Poales</taxon>
        <taxon>Poaceae</taxon>
        <taxon>BOP clade</taxon>
        <taxon>Pooideae</taxon>
        <taxon>Triticodae</taxon>
        <taxon>Triticeae</taxon>
        <taxon>Triticinae</taxon>
        <taxon>Triticum</taxon>
    </lineage>
</organism>
<protein>
    <recommendedName>
        <fullName evidence="6">SWIM-type domain-containing protein</fullName>
    </recommendedName>
</protein>
<dbReference type="Gramene" id="TRITD5Av1G216380.1">
    <property type="protein sequence ID" value="TRITD5Av1G216380.1"/>
    <property type="gene ID" value="TRITD5Av1G216380"/>
</dbReference>
<accession>A0A9R0TZN5</accession>
<dbReference type="SMART" id="SM00575">
    <property type="entry name" value="ZnF_PMZ"/>
    <property type="match status" value="1"/>
</dbReference>
<feature type="compositionally biased region" description="Low complexity" evidence="5">
    <location>
        <begin position="903"/>
        <end position="920"/>
    </location>
</feature>
<dbReference type="EMBL" id="LT934119">
    <property type="protein sequence ID" value="VAI23072.1"/>
    <property type="molecule type" value="Genomic_DNA"/>
</dbReference>
<keyword evidence="2 4" id="KW-0863">Zinc-finger</keyword>